<dbReference type="OrthoDB" id="9796019at2"/>
<dbReference type="PRINTS" id="PR00455">
    <property type="entry name" value="HTHTETR"/>
</dbReference>
<dbReference type="AlphaFoldDB" id="A0A1I2HBW6"/>
<organism evidence="6 7">
    <name type="scientific">Actinoplanes philippinensis</name>
    <dbReference type="NCBI Taxonomy" id="35752"/>
    <lineage>
        <taxon>Bacteria</taxon>
        <taxon>Bacillati</taxon>
        <taxon>Actinomycetota</taxon>
        <taxon>Actinomycetes</taxon>
        <taxon>Micromonosporales</taxon>
        <taxon>Micromonosporaceae</taxon>
        <taxon>Actinoplanes</taxon>
    </lineage>
</organism>
<feature type="domain" description="HTH tetR-type" evidence="5">
    <location>
        <begin position="9"/>
        <end position="69"/>
    </location>
</feature>
<dbReference type="InterPro" id="IPR050109">
    <property type="entry name" value="HTH-type_TetR-like_transc_reg"/>
</dbReference>
<dbReference type="SUPFAM" id="SSF48498">
    <property type="entry name" value="Tetracyclin repressor-like, C-terminal domain"/>
    <property type="match status" value="1"/>
</dbReference>
<dbReference type="Proteomes" id="UP000199645">
    <property type="component" value="Unassembled WGS sequence"/>
</dbReference>
<dbReference type="InterPro" id="IPR001647">
    <property type="entry name" value="HTH_TetR"/>
</dbReference>
<feature type="DNA-binding region" description="H-T-H motif" evidence="4">
    <location>
        <begin position="32"/>
        <end position="51"/>
    </location>
</feature>
<dbReference type="GO" id="GO:0003700">
    <property type="term" value="F:DNA-binding transcription factor activity"/>
    <property type="evidence" value="ECO:0007669"/>
    <property type="project" value="TreeGrafter"/>
</dbReference>
<keyword evidence="7" id="KW-1185">Reference proteome</keyword>
<dbReference type="PANTHER" id="PTHR30055:SF148">
    <property type="entry name" value="TETR-FAMILY TRANSCRIPTIONAL REGULATOR"/>
    <property type="match status" value="1"/>
</dbReference>
<sequence>MPDAARRSERSRNAILQAAMDLLQEKGYADLTVEGIAARAGVGKQTIYRWWGGRGPVVLDALVEKHSGSGGPPALPDTGDLEADLRPVIRAIVAELADDRLSATTRALTIETLSSEDFAGRMRDRLLRPQLDTVKNRLRSARAAGQVRAGVDLDQAVELLIGPMYHRWMMRTGPLTEEYADGILELAMAALRPGAADRPGAPPTASSDLM</sequence>
<evidence type="ECO:0000313" key="7">
    <source>
        <dbReference type="Proteomes" id="UP000199645"/>
    </source>
</evidence>
<proteinExistence type="predicted"/>
<reference evidence="6 7" key="1">
    <citation type="submission" date="2016-10" db="EMBL/GenBank/DDBJ databases">
        <authorList>
            <person name="de Groot N.N."/>
        </authorList>
    </citation>
    <scope>NUCLEOTIDE SEQUENCE [LARGE SCALE GENOMIC DNA]</scope>
    <source>
        <strain evidence="6 7">DSM 43019</strain>
    </source>
</reference>
<evidence type="ECO:0000313" key="6">
    <source>
        <dbReference type="EMBL" id="SFF27142.1"/>
    </source>
</evidence>
<dbReference type="STRING" id="35752.SAMN05421541_10822"/>
<accession>A0A1I2HBW6</accession>
<dbReference type="Pfam" id="PF16859">
    <property type="entry name" value="TetR_C_11"/>
    <property type="match status" value="1"/>
</dbReference>
<evidence type="ECO:0000256" key="2">
    <source>
        <dbReference type="ARBA" id="ARBA00023125"/>
    </source>
</evidence>
<evidence type="ECO:0000256" key="1">
    <source>
        <dbReference type="ARBA" id="ARBA00023015"/>
    </source>
</evidence>
<gene>
    <name evidence="6" type="ORF">SAMN05421541_10822</name>
</gene>
<dbReference type="InterPro" id="IPR036271">
    <property type="entry name" value="Tet_transcr_reg_TetR-rel_C_sf"/>
</dbReference>
<dbReference type="Gene3D" id="1.10.357.10">
    <property type="entry name" value="Tetracycline Repressor, domain 2"/>
    <property type="match status" value="1"/>
</dbReference>
<evidence type="ECO:0000256" key="3">
    <source>
        <dbReference type="ARBA" id="ARBA00023163"/>
    </source>
</evidence>
<dbReference type="PANTHER" id="PTHR30055">
    <property type="entry name" value="HTH-TYPE TRANSCRIPTIONAL REGULATOR RUTR"/>
    <property type="match status" value="1"/>
</dbReference>
<dbReference type="RefSeq" id="WP_093616753.1">
    <property type="nucleotide sequence ID" value="NZ_BOMT01000085.1"/>
</dbReference>
<dbReference type="Pfam" id="PF00440">
    <property type="entry name" value="TetR_N"/>
    <property type="match status" value="1"/>
</dbReference>
<dbReference type="InterPro" id="IPR009057">
    <property type="entry name" value="Homeodomain-like_sf"/>
</dbReference>
<protein>
    <submittedName>
        <fullName evidence="6">DNA-binding transcriptional regulator, AcrR family</fullName>
    </submittedName>
</protein>
<evidence type="ECO:0000256" key="4">
    <source>
        <dbReference type="PROSITE-ProRule" id="PRU00335"/>
    </source>
</evidence>
<keyword evidence="2 4" id="KW-0238">DNA-binding</keyword>
<evidence type="ECO:0000259" key="5">
    <source>
        <dbReference type="PROSITE" id="PS50977"/>
    </source>
</evidence>
<dbReference type="GO" id="GO:0000976">
    <property type="term" value="F:transcription cis-regulatory region binding"/>
    <property type="evidence" value="ECO:0007669"/>
    <property type="project" value="TreeGrafter"/>
</dbReference>
<dbReference type="InterPro" id="IPR011075">
    <property type="entry name" value="TetR_C"/>
</dbReference>
<name>A0A1I2HBW6_9ACTN</name>
<dbReference type="Gene3D" id="1.10.10.60">
    <property type="entry name" value="Homeodomain-like"/>
    <property type="match status" value="1"/>
</dbReference>
<dbReference type="PROSITE" id="PS50977">
    <property type="entry name" value="HTH_TETR_2"/>
    <property type="match status" value="1"/>
</dbReference>
<keyword evidence="3" id="KW-0804">Transcription</keyword>
<dbReference type="EMBL" id="FONV01000008">
    <property type="protein sequence ID" value="SFF27142.1"/>
    <property type="molecule type" value="Genomic_DNA"/>
</dbReference>
<dbReference type="SUPFAM" id="SSF46689">
    <property type="entry name" value="Homeodomain-like"/>
    <property type="match status" value="1"/>
</dbReference>
<keyword evidence="1" id="KW-0805">Transcription regulation</keyword>